<dbReference type="AlphaFoldDB" id="A0A0A9FB42"/>
<name>A0A0A9FB42_ARUDO</name>
<dbReference type="EMBL" id="GBRH01187646">
    <property type="protein sequence ID" value="JAE10250.1"/>
    <property type="molecule type" value="Transcribed_RNA"/>
</dbReference>
<sequence>MSCRTNGQYLQIPHQSTFIQLAVKEYEESGLKYIKTNNKQEVNNVYISSAN</sequence>
<evidence type="ECO:0000313" key="1">
    <source>
        <dbReference type="EMBL" id="JAE10250.1"/>
    </source>
</evidence>
<reference evidence="1" key="1">
    <citation type="submission" date="2014-09" db="EMBL/GenBank/DDBJ databases">
        <authorList>
            <person name="Magalhaes I.L.F."/>
            <person name="Oliveira U."/>
            <person name="Santos F.R."/>
            <person name="Vidigal T.H.D.A."/>
            <person name="Brescovit A.D."/>
            <person name="Santos A.J."/>
        </authorList>
    </citation>
    <scope>NUCLEOTIDE SEQUENCE</scope>
    <source>
        <tissue evidence="1">Shoot tissue taken approximately 20 cm above the soil surface</tissue>
    </source>
</reference>
<organism evidence="1">
    <name type="scientific">Arundo donax</name>
    <name type="common">Giant reed</name>
    <name type="synonym">Donax arundinaceus</name>
    <dbReference type="NCBI Taxonomy" id="35708"/>
    <lineage>
        <taxon>Eukaryota</taxon>
        <taxon>Viridiplantae</taxon>
        <taxon>Streptophyta</taxon>
        <taxon>Embryophyta</taxon>
        <taxon>Tracheophyta</taxon>
        <taxon>Spermatophyta</taxon>
        <taxon>Magnoliopsida</taxon>
        <taxon>Liliopsida</taxon>
        <taxon>Poales</taxon>
        <taxon>Poaceae</taxon>
        <taxon>PACMAD clade</taxon>
        <taxon>Arundinoideae</taxon>
        <taxon>Arundineae</taxon>
        <taxon>Arundo</taxon>
    </lineage>
</organism>
<proteinExistence type="predicted"/>
<reference evidence="1" key="2">
    <citation type="journal article" date="2015" name="Data Brief">
        <title>Shoot transcriptome of the giant reed, Arundo donax.</title>
        <authorList>
            <person name="Barrero R.A."/>
            <person name="Guerrero F.D."/>
            <person name="Moolhuijzen P."/>
            <person name="Goolsby J.A."/>
            <person name="Tidwell J."/>
            <person name="Bellgard S.E."/>
            <person name="Bellgard M.I."/>
        </authorList>
    </citation>
    <scope>NUCLEOTIDE SEQUENCE</scope>
    <source>
        <tissue evidence="1">Shoot tissue taken approximately 20 cm above the soil surface</tissue>
    </source>
</reference>
<protein>
    <submittedName>
        <fullName evidence="1">Uncharacterized protein</fullName>
    </submittedName>
</protein>
<accession>A0A0A9FB42</accession>